<evidence type="ECO:0000313" key="7">
    <source>
        <dbReference type="EMBL" id="GAA4467964.1"/>
    </source>
</evidence>
<comment type="caution">
    <text evidence="7">The sequence shown here is derived from an EMBL/GenBank/DDBJ whole genome shotgun (WGS) entry which is preliminary data.</text>
</comment>
<feature type="domain" description="Sodium/calcium exchanger membrane region" evidence="6">
    <location>
        <begin position="13"/>
        <end position="93"/>
    </location>
</feature>
<keyword evidence="4 5" id="KW-0472">Membrane</keyword>
<evidence type="ECO:0000256" key="3">
    <source>
        <dbReference type="ARBA" id="ARBA00022989"/>
    </source>
</evidence>
<name>A0ABP8NJE9_9BACT</name>
<dbReference type="Proteomes" id="UP001500840">
    <property type="component" value="Unassembled WGS sequence"/>
</dbReference>
<keyword evidence="2 5" id="KW-0812">Transmembrane</keyword>
<evidence type="ECO:0000259" key="6">
    <source>
        <dbReference type="Pfam" id="PF01699"/>
    </source>
</evidence>
<feature type="transmembrane region" description="Helical" evidence="5">
    <location>
        <begin position="12"/>
        <end position="30"/>
    </location>
</feature>
<proteinExistence type="predicted"/>
<evidence type="ECO:0000256" key="2">
    <source>
        <dbReference type="ARBA" id="ARBA00022692"/>
    </source>
</evidence>
<dbReference type="RefSeq" id="WP_345327231.1">
    <property type="nucleotide sequence ID" value="NZ_BAABGA010000091.1"/>
</dbReference>
<keyword evidence="8" id="KW-1185">Reference proteome</keyword>
<evidence type="ECO:0000256" key="4">
    <source>
        <dbReference type="ARBA" id="ARBA00023136"/>
    </source>
</evidence>
<feature type="transmembrane region" description="Helical" evidence="5">
    <location>
        <begin position="80"/>
        <end position="100"/>
    </location>
</feature>
<dbReference type="InterPro" id="IPR044880">
    <property type="entry name" value="NCX_ion-bd_dom_sf"/>
</dbReference>
<evidence type="ECO:0000256" key="5">
    <source>
        <dbReference type="SAM" id="Phobius"/>
    </source>
</evidence>
<dbReference type="EMBL" id="BAABGA010000091">
    <property type="protein sequence ID" value="GAA4467964.1"/>
    <property type="molecule type" value="Genomic_DNA"/>
</dbReference>
<comment type="subcellular location">
    <subcellularLocation>
        <location evidence="1">Membrane</location>
        <topology evidence="1">Multi-pass membrane protein</topology>
    </subcellularLocation>
</comment>
<evidence type="ECO:0000313" key="8">
    <source>
        <dbReference type="Proteomes" id="UP001500840"/>
    </source>
</evidence>
<dbReference type="Gene3D" id="1.20.1420.30">
    <property type="entry name" value="NCX, central ion-binding region"/>
    <property type="match status" value="1"/>
</dbReference>
<dbReference type="InterPro" id="IPR004837">
    <property type="entry name" value="NaCa_Exmemb"/>
</dbReference>
<protein>
    <recommendedName>
        <fullName evidence="6">Sodium/calcium exchanger membrane region domain-containing protein</fullName>
    </recommendedName>
</protein>
<dbReference type="Pfam" id="PF01699">
    <property type="entry name" value="Na_Ca_ex"/>
    <property type="match status" value="1"/>
</dbReference>
<feature type="transmembrane region" description="Helical" evidence="5">
    <location>
        <begin position="42"/>
        <end position="60"/>
    </location>
</feature>
<organism evidence="7 8">
    <name type="scientific">Novipirellula rosea</name>
    <dbReference type="NCBI Taxonomy" id="1031540"/>
    <lineage>
        <taxon>Bacteria</taxon>
        <taxon>Pseudomonadati</taxon>
        <taxon>Planctomycetota</taxon>
        <taxon>Planctomycetia</taxon>
        <taxon>Pirellulales</taxon>
        <taxon>Pirellulaceae</taxon>
        <taxon>Novipirellula</taxon>
    </lineage>
</organism>
<reference evidence="8" key="1">
    <citation type="journal article" date="2019" name="Int. J. Syst. Evol. Microbiol.">
        <title>The Global Catalogue of Microorganisms (GCM) 10K type strain sequencing project: providing services to taxonomists for standard genome sequencing and annotation.</title>
        <authorList>
            <consortium name="The Broad Institute Genomics Platform"/>
            <consortium name="The Broad Institute Genome Sequencing Center for Infectious Disease"/>
            <person name="Wu L."/>
            <person name="Ma J."/>
        </authorList>
    </citation>
    <scope>NUCLEOTIDE SEQUENCE [LARGE SCALE GENOMIC DNA]</scope>
    <source>
        <strain evidence="8">JCM 17759</strain>
    </source>
</reference>
<evidence type="ECO:0000256" key="1">
    <source>
        <dbReference type="ARBA" id="ARBA00004141"/>
    </source>
</evidence>
<gene>
    <name evidence="7" type="ORF">GCM10023156_58540</name>
</gene>
<sequence>MPQFNELSLPTNLLIFAFGAVLVWIAGTKLSNYVDLFADRTGLGKAFAGALLLGGATSLPELATTLTASYSGSAELAGTNLLGGVMMQIAVLALIDAFVLRGRPLTLFSPNSSLLTWPRMASSRDFLLASADSRSSRRSRA</sequence>
<accession>A0ABP8NJE9</accession>
<keyword evidence="3 5" id="KW-1133">Transmembrane helix</keyword>